<feature type="transmembrane region" description="Helical" evidence="5">
    <location>
        <begin position="36"/>
        <end position="53"/>
    </location>
</feature>
<dbReference type="RefSeq" id="WP_027446408.1">
    <property type="nucleotide sequence ID" value="NZ_AULJ01000034.1"/>
</dbReference>
<dbReference type="STRING" id="1385511.GCA_000425225_02745"/>
<feature type="domain" description="DUF1232" evidence="6">
    <location>
        <begin position="36"/>
        <end position="71"/>
    </location>
</feature>
<dbReference type="Proteomes" id="UP000030403">
    <property type="component" value="Unassembled WGS sequence"/>
</dbReference>
<proteinExistence type="predicted"/>
<sequence>MLKLKRRLKFLLQLKKSGPFLLDFFRSQEVENSKKILSVLLFVGYFLLPIDIIPDPLLFLGFVDDAAVLAFVLERIVKMAPESLKRKYGLLDDKAWSR</sequence>
<evidence type="ECO:0000256" key="2">
    <source>
        <dbReference type="ARBA" id="ARBA00022692"/>
    </source>
</evidence>
<dbReference type="EMBL" id="AVPF01000011">
    <property type="protein sequence ID" value="KGX89886.1"/>
    <property type="molecule type" value="Genomic_DNA"/>
</dbReference>
<evidence type="ECO:0000256" key="4">
    <source>
        <dbReference type="ARBA" id="ARBA00023136"/>
    </source>
</evidence>
<evidence type="ECO:0000256" key="1">
    <source>
        <dbReference type="ARBA" id="ARBA00004127"/>
    </source>
</evidence>
<organism evidence="7 8">
    <name type="scientific">Pontibacillus marinus BH030004 = DSM 16465</name>
    <dbReference type="NCBI Taxonomy" id="1385511"/>
    <lineage>
        <taxon>Bacteria</taxon>
        <taxon>Bacillati</taxon>
        <taxon>Bacillota</taxon>
        <taxon>Bacilli</taxon>
        <taxon>Bacillales</taxon>
        <taxon>Bacillaceae</taxon>
        <taxon>Pontibacillus</taxon>
    </lineage>
</organism>
<evidence type="ECO:0000259" key="6">
    <source>
        <dbReference type="Pfam" id="PF06803"/>
    </source>
</evidence>
<gene>
    <name evidence="7" type="ORF">N783_03260</name>
</gene>
<dbReference type="InterPro" id="IPR010652">
    <property type="entry name" value="DUF1232"/>
</dbReference>
<evidence type="ECO:0000256" key="3">
    <source>
        <dbReference type="ARBA" id="ARBA00022989"/>
    </source>
</evidence>
<dbReference type="eggNOG" id="COG3339">
    <property type="taxonomic scope" value="Bacteria"/>
</dbReference>
<name>A0A0A5G9Q6_9BACI</name>
<keyword evidence="2 5" id="KW-0812">Transmembrane</keyword>
<keyword evidence="3 5" id="KW-1133">Transmembrane helix</keyword>
<reference evidence="7 8" key="1">
    <citation type="submission" date="2013-08" db="EMBL/GenBank/DDBJ databases">
        <authorList>
            <person name="Huang J."/>
            <person name="Wang G."/>
        </authorList>
    </citation>
    <scope>NUCLEOTIDE SEQUENCE [LARGE SCALE GENOMIC DNA]</scope>
    <source>
        <strain evidence="7 8">BH030004</strain>
    </source>
</reference>
<keyword evidence="8" id="KW-1185">Reference proteome</keyword>
<protein>
    <submittedName>
        <fullName evidence="7">Membrane protein</fullName>
    </submittedName>
</protein>
<keyword evidence="4 5" id="KW-0472">Membrane</keyword>
<dbReference type="OrthoDB" id="2679475at2"/>
<dbReference type="GO" id="GO:0012505">
    <property type="term" value="C:endomembrane system"/>
    <property type="evidence" value="ECO:0007669"/>
    <property type="project" value="UniProtKB-SubCell"/>
</dbReference>
<evidence type="ECO:0000256" key="5">
    <source>
        <dbReference type="SAM" id="Phobius"/>
    </source>
</evidence>
<evidence type="ECO:0000313" key="7">
    <source>
        <dbReference type="EMBL" id="KGX89886.1"/>
    </source>
</evidence>
<evidence type="ECO:0000313" key="8">
    <source>
        <dbReference type="Proteomes" id="UP000030403"/>
    </source>
</evidence>
<comment type="subcellular location">
    <subcellularLocation>
        <location evidence="1">Endomembrane system</location>
        <topology evidence="1">Multi-pass membrane protein</topology>
    </subcellularLocation>
</comment>
<dbReference type="Pfam" id="PF06803">
    <property type="entry name" value="DUF1232"/>
    <property type="match status" value="1"/>
</dbReference>
<dbReference type="AlphaFoldDB" id="A0A0A5G9Q6"/>
<accession>A0A0A5G9Q6</accession>
<comment type="caution">
    <text evidence="7">The sequence shown here is derived from an EMBL/GenBank/DDBJ whole genome shotgun (WGS) entry which is preliminary data.</text>
</comment>